<evidence type="ECO:0000313" key="5">
    <source>
        <dbReference type="Proteomes" id="UP000765802"/>
    </source>
</evidence>
<comment type="similarity">
    <text evidence="1">Belongs to the PNP/UDP phosphorylase family. Futalosine hydrolase subfamily.</text>
</comment>
<dbReference type="HAMAP" id="MF_00991">
    <property type="entry name" value="MqnB"/>
    <property type="match status" value="1"/>
</dbReference>
<name>A0ABR7MBW6_9BACT</name>
<evidence type="ECO:0000256" key="2">
    <source>
        <dbReference type="NCBIfam" id="TIGR03664"/>
    </source>
</evidence>
<comment type="caution">
    <text evidence="4">The sequence shown here is derived from an EMBL/GenBank/DDBJ whole genome shotgun (WGS) entry which is preliminary data.</text>
</comment>
<accession>A0ABR7MBW6</accession>
<dbReference type="Gene3D" id="3.40.50.1580">
    <property type="entry name" value="Nucleoside phosphorylase domain"/>
    <property type="match status" value="1"/>
</dbReference>
<dbReference type="InterPro" id="IPR019963">
    <property type="entry name" value="FL_hydrolase_MqnB"/>
</dbReference>
<comment type="function">
    <text evidence="1">Catalyzes the hydrolysis of futalosine (FL) to dehypoxanthine futalosine (DHFL) and hypoxanthine, a step in the biosynthesis of menaquinone (MK, vitamin K2).</text>
</comment>
<dbReference type="SUPFAM" id="SSF53167">
    <property type="entry name" value="Purine and uridine phosphorylases"/>
    <property type="match status" value="1"/>
</dbReference>
<dbReference type="Proteomes" id="UP000765802">
    <property type="component" value="Unassembled WGS sequence"/>
</dbReference>
<dbReference type="PANTHER" id="PTHR46832:SF2">
    <property type="entry name" value="FUTALOSINE HYDROLASE"/>
    <property type="match status" value="1"/>
</dbReference>
<keyword evidence="5" id="KW-1185">Reference proteome</keyword>
<proteinExistence type="inferred from homology"/>
<dbReference type="NCBIfam" id="TIGR03664">
    <property type="entry name" value="fut_nucase"/>
    <property type="match status" value="1"/>
</dbReference>
<dbReference type="GO" id="GO:0016787">
    <property type="term" value="F:hydrolase activity"/>
    <property type="evidence" value="ECO:0007669"/>
    <property type="project" value="UniProtKB-KW"/>
</dbReference>
<comment type="catalytic activity">
    <reaction evidence="1">
        <text>futalosine + H2O = dehypoxanthine futalosine + hypoxanthine</text>
        <dbReference type="Rhea" id="RHEA:25904"/>
        <dbReference type="ChEBI" id="CHEBI:15377"/>
        <dbReference type="ChEBI" id="CHEBI:17368"/>
        <dbReference type="ChEBI" id="CHEBI:58863"/>
        <dbReference type="ChEBI" id="CHEBI:58864"/>
        <dbReference type="EC" id="3.2.2.26"/>
    </reaction>
</comment>
<comment type="pathway">
    <text evidence="1">Quinol/quinone metabolism; menaquinone biosynthesis.</text>
</comment>
<protein>
    <recommendedName>
        <fullName evidence="1 2">Futalosine hydrolase</fullName>
        <shortName evidence="1">FL hydrolase</shortName>
        <ecNumber evidence="1 2">3.2.2.26</ecNumber>
    </recommendedName>
    <alternativeName>
        <fullName evidence="1">Futalosine nucleosidase</fullName>
    </alternativeName>
    <alternativeName>
        <fullName evidence="1">Menaquinone biosynthetic enzyme MqnB</fullName>
    </alternativeName>
</protein>
<gene>
    <name evidence="1" type="primary">mqnB</name>
    <name evidence="4" type="ORF">BC349_15865</name>
</gene>
<feature type="domain" description="Nucleoside phosphorylase" evidence="3">
    <location>
        <begin position="36"/>
        <end position="207"/>
    </location>
</feature>
<sequence>MHCLLVASTAAEIAPFTDHLGTTEKLNHIDFDVDILITGVGSNAATYALTRYLQHKRPELIIQAGVAGAFDPKTELGTVFVVKQDVLADQGVQEKNAFLDVFDLKLSRSNELPYKKGVLPNPYLNLMKRSRLKKASGITVNEITTSKKRAEHYVSKYRATLESMEGASLHYVALMEEIPFMQLRSISNHVGERNKKKWDLPLAINSLNKNLIRLLESL</sequence>
<dbReference type="Pfam" id="PF01048">
    <property type="entry name" value="PNP_UDP_1"/>
    <property type="match status" value="1"/>
</dbReference>
<evidence type="ECO:0000259" key="3">
    <source>
        <dbReference type="Pfam" id="PF01048"/>
    </source>
</evidence>
<dbReference type="InterPro" id="IPR035994">
    <property type="entry name" value="Nucleoside_phosphorylase_sf"/>
</dbReference>
<dbReference type="EC" id="3.2.2.26" evidence="1 2"/>
<dbReference type="EMBL" id="MBUA01000028">
    <property type="protein sequence ID" value="MBC6492538.1"/>
    <property type="molecule type" value="Genomic_DNA"/>
</dbReference>
<dbReference type="PANTHER" id="PTHR46832">
    <property type="entry name" value="5'-METHYLTHIOADENOSINE/S-ADENOSYLHOMOCYSTEINE NUCLEOSIDASE"/>
    <property type="match status" value="1"/>
</dbReference>
<reference evidence="4 5" key="1">
    <citation type="submission" date="2016-07" db="EMBL/GenBank/DDBJ databases">
        <title>Genome analysis of Flavihumibacter stibioxidans YS-17.</title>
        <authorList>
            <person name="Shi K."/>
            <person name="Han Y."/>
            <person name="Wang G."/>
        </authorList>
    </citation>
    <scope>NUCLEOTIDE SEQUENCE [LARGE SCALE GENOMIC DNA]</scope>
    <source>
        <strain evidence="4 5">YS-17</strain>
    </source>
</reference>
<evidence type="ECO:0000256" key="1">
    <source>
        <dbReference type="HAMAP-Rule" id="MF_00991"/>
    </source>
</evidence>
<keyword evidence="1" id="KW-0474">Menaquinone biosynthesis</keyword>
<dbReference type="RefSeq" id="WP_187257855.1">
    <property type="nucleotide sequence ID" value="NZ_JBHULF010000020.1"/>
</dbReference>
<keyword evidence="1 4" id="KW-0378">Hydrolase</keyword>
<evidence type="ECO:0000313" key="4">
    <source>
        <dbReference type="EMBL" id="MBC6492538.1"/>
    </source>
</evidence>
<organism evidence="4 5">
    <name type="scientific">Flavihumibacter stibioxidans</name>
    <dbReference type="NCBI Taxonomy" id="1834163"/>
    <lineage>
        <taxon>Bacteria</taxon>
        <taxon>Pseudomonadati</taxon>
        <taxon>Bacteroidota</taxon>
        <taxon>Chitinophagia</taxon>
        <taxon>Chitinophagales</taxon>
        <taxon>Chitinophagaceae</taxon>
        <taxon>Flavihumibacter</taxon>
    </lineage>
</organism>
<dbReference type="InterPro" id="IPR000845">
    <property type="entry name" value="Nucleoside_phosphorylase_d"/>
</dbReference>